<dbReference type="SMART" id="SM00646">
    <property type="entry name" value="Ami_3"/>
    <property type="match status" value="1"/>
</dbReference>
<gene>
    <name evidence="6" type="ORF">F8C82_02955</name>
</gene>
<evidence type="ECO:0000313" key="6">
    <source>
        <dbReference type="EMBL" id="KAB2817369.1"/>
    </source>
</evidence>
<dbReference type="OrthoDB" id="9806267at2"/>
<dbReference type="CDD" id="cd02696">
    <property type="entry name" value="MurNAc-LAA"/>
    <property type="match status" value="1"/>
</dbReference>
<dbReference type="InterPro" id="IPR002508">
    <property type="entry name" value="MurNAc-LAA_cat"/>
</dbReference>
<dbReference type="GO" id="GO:0009253">
    <property type="term" value="P:peptidoglycan catabolic process"/>
    <property type="evidence" value="ECO:0007669"/>
    <property type="project" value="InterPro"/>
</dbReference>
<dbReference type="Pfam" id="PF01520">
    <property type="entry name" value="Amidase_3"/>
    <property type="match status" value="1"/>
</dbReference>
<name>A0A6L3ZIE1_9FLAO</name>
<proteinExistence type="predicted"/>
<evidence type="ECO:0000256" key="2">
    <source>
        <dbReference type="ARBA" id="ARBA00011901"/>
    </source>
</evidence>
<evidence type="ECO:0000256" key="3">
    <source>
        <dbReference type="ARBA" id="ARBA00022801"/>
    </source>
</evidence>
<feature type="domain" description="MurNAc-LAA" evidence="5">
    <location>
        <begin position="137"/>
        <end position="294"/>
    </location>
</feature>
<dbReference type="PANTHER" id="PTHR30404:SF0">
    <property type="entry name" value="N-ACETYLMURAMOYL-L-ALANINE AMIDASE AMIC"/>
    <property type="match status" value="1"/>
</dbReference>
<keyword evidence="7" id="KW-1185">Reference proteome</keyword>
<dbReference type="InterPro" id="IPR050695">
    <property type="entry name" value="N-acetylmuramoyl_amidase_3"/>
</dbReference>
<protein>
    <recommendedName>
        <fullName evidence="2">N-acetylmuramoyl-L-alanine amidase</fullName>
        <ecNumber evidence="2">3.5.1.28</ecNumber>
    </recommendedName>
</protein>
<dbReference type="EC" id="3.5.1.28" evidence="2"/>
<keyword evidence="3" id="KW-0378">Hydrolase</keyword>
<dbReference type="PANTHER" id="PTHR30404">
    <property type="entry name" value="N-ACETYLMURAMOYL-L-ALANINE AMIDASE"/>
    <property type="match status" value="1"/>
</dbReference>
<sequence length="419" mass="47248">MRASTRRNGNFTFVIPEKIGSKLLKKHANVSKQVHGIYTRPTKRWILLVFFGLILPNIAMIVPRQTDNGKIDVVVIDAGHGGHDPGNLGTGRYSKKEKDVALATALLLGKYISENIEGVKVIYTRTDDRFLELYERTAIANREHADLFISIHCNSGPRSAYGAETFVMGLAREDANLEVSKRENSVIFLEDNYEQNYEGFDPNSPVSNMANTIAQRAYLDQSIEYATLVQNQFKGRVQRRDRGVKQSVLYVLDYTFMPSVLVELGFLTNRSEEDFLITTNGQELMASAMFRAFRDYKNHRDAVSDGIKVDQPQQTIEEVIAVDQSTIEEPEPSVPSFTVQIAVSSSLKELVPQNFRGLDGVSYYKEGRLYKYTYGEYSSLKDAEVAKNEAREAGFEDAYIIAFLGEEKISVSEAERLLQ</sequence>
<comment type="catalytic activity">
    <reaction evidence="1">
        <text>Hydrolyzes the link between N-acetylmuramoyl residues and L-amino acid residues in certain cell-wall glycopeptides.</text>
        <dbReference type="EC" id="3.5.1.28"/>
    </reaction>
</comment>
<evidence type="ECO:0000313" key="7">
    <source>
        <dbReference type="Proteomes" id="UP000484164"/>
    </source>
</evidence>
<dbReference type="GO" id="GO:0008745">
    <property type="term" value="F:N-acetylmuramoyl-L-alanine amidase activity"/>
    <property type="evidence" value="ECO:0007669"/>
    <property type="project" value="UniProtKB-EC"/>
</dbReference>
<keyword evidence="4" id="KW-0812">Transmembrane</keyword>
<evidence type="ECO:0000259" key="5">
    <source>
        <dbReference type="SMART" id="SM00646"/>
    </source>
</evidence>
<evidence type="ECO:0000256" key="1">
    <source>
        <dbReference type="ARBA" id="ARBA00001561"/>
    </source>
</evidence>
<dbReference type="EMBL" id="WBVQ01000001">
    <property type="protein sequence ID" value="KAB2817369.1"/>
    <property type="molecule type" value="Genomic_DNA"/>
</dbReference>
<dbReference type="GO" id="GO:0030288">
    <property type="term" value="C:outer membrane-bounded periplasmic space"/>
    <property type="evidence" value="ECO:0007669"/>
    <property type="project" value="TreeGrafter"/>
</dbReference>
<dbReference type="SUPFAM" id="SSF53187">
    <property type="entry name" value="Zn-dependent exopeptidases"/>
    <property type="match status" value="1"/>
</dbReference>
<dbReference type="Gene3D" id="3.40.630.40">
    <property type="entry name" value="Zn-dependent exopeptidases"/>
    <property type="match status" value="1"/>
</dbReference>
<evidence type="ECO:0000256" key="4">
    <source>
        <dbReference type="SAM" id="Phobius"/>
    </source>
</evidence>
<comment type="caution">
    <text evidence="6">The sequence shown here is derived from an EMBL/GenBank/DDBJ whole genome shotgun (WGS) entry which is preliminary data.</text>
</comment>
<accession>A0A6L3ZIE1</accession>
<dbReference type="Proteomes" id="UP000484164">
    <property type="component" value="Unassembled WGS sequence"/>
</dbReference>
<dbReference type="FunFam" id="3.40.630.40:FF:000005">
    <property type="entry name" value="N-acetylmuramoyl-L-alanine amidase (AmiA)"/>
    <property type="match status" value="1"/>
</dbReference>
<reference evidence="6 7" key="1">
    <citation type="submission" date="2019-10" db="EMBL/GenBank/DDBJ databases">
        <title>Genome sequence of Phaeocystidibacter marisrubri JCM30614 (type strain).</title>
        <authorList>
            <person name="Bowman J.P."/>
        </authorList>
    </citation>
    <scope>NUCLEOTIDE SEQUENCE [LARGE SCALE GENOMIC DNA]</scope>
    <source>
        <strain evidence="6 7">JCM 30614</strain>
    </source>
</reference>
<keyword evidence="4" id="KW-1133">Transmembrane helix</keyword>
<feature type="transmembrane region" description="Helical" evidence="4">
    <location>
        <begin position="45"/>
        <end position="62"/>
    </location>
</feature>
<keyword evidence="4" id="KW-0472">Membrane</keyword>
<dbReference type="AlphaFoldDB" id="A0A6L3ZIE1"/>
<organism evidence="6 7">
    <name type="scientific">Phaeocystidibacter marisrubri</name>
    <dbReference type="NCBI Taxonomy" id="1577780"/>
    <lineage>
        <taxon>Bacteria</taxon>
        <taxon>Pseudomonadati</taxon>
        <taxon>Bacteroidota</taxon>
        <taxon>Flavobacteriia</taxon>
        <taxon>Flavobacteriales</taxon>
        <taxon>Phaeocystidibacteraceae</taxon>
        <taxon>Phaeocystidibacter</taxon>
    </lineage>
</organism>